<protein>
    <submittedName>
        <fullName evidence="2">Uncharacterized protein</fullName>
    </submittedName>
</protein>
<keyword evidence="3" id="KW-1185">Reference proteome</keyword>
<dbReference type="AlphaFoldDB" id="A0A0G4E8E1"/>
<organism evidence="2 3">
    <name type="scientific">Vitrella brassicaformis (strain CCMP3155)</name>
    <dbReference type="NCBI Taxonomy" id="1169540"/>
    <lineage>
        <taxon>Eukaryota</taxon>
        <taxon>Sar</taxon>
        <taxon>Alveolata</taxon>
        <taxon>Colpodellida</taxon>
        <taxon>Vitrellaceae</taxon>
        <taxon>Vitrella</taxon>
    </lineage>
</organism>
<dbReference type="Proteomes" id="UP000041254">
    <property type="component" value="Unassembled WGS sequence"/>
</dbReference>
<feature type="region of interest" description="Disordered" evidence="1">
    <location>
        <begin position="135"/>
        <end position="212"/>
    </location>
</feature>
<reference evidence="2 3" key="1">
    <citation type="submission" date="2014-11" db="EMBL/GenBank/DDBJ databases">
        <authorList>
            <person name="Zhu J."/>
            <person name="Qi W."/>
            <person name="Song R."/>
        </authorList>
    </citation>
    <scope>NUCLEOTIDE SEQUENCE [LARGE SCALE GENOMIC DNA]</scope>
</reference>
<dbReference type="VEuPathDB" id="CryptoDB:Vbra_6725"/>
<proteinExistence type="predicted"/>
<evidence type="ECO:0000256" key="1">
    <source>
        <dbReference type="SAM" id="MobiDB-lite"/>
    </source>
</evidence>
<dbReference type="Gene3D" id="2.60.120.560">
    <property type="entry name" value="Exo-inulinase, domain 1"/>
    <property type="match status" value="2"/>
</dbReference>
<dbReference type="InParanoid" id="A0A0G4E8E1"/>
<evidence type="ECO:0000313" key="2">
    <source>
        <dbReference type="EMBL" id="CEL91987.1"/>
    </source>
</evidence>
<gene>
    <name evidence="2" type="ORF">Vbra_6725</name>
</gene>
<sequence>MLINRSVKTNRGFVFAQVFLRENPADEAAAGLVFRVTGNATYLFAELHHSRKGHKSSIDVGRVKEGSTTKLASVEYPVKTSRFYNLAVDFGTKHIRVFVDGAMQVAADVTGHPETERAYCGMFAKAPAFFLSLRRRPAQREGQRGATRGIPCGRTQAQAPQAAAAEEEDDETVPVPPFAATDYTFQETPRPTGETPQPLNHKWRLDRRDSPDATTRYTVQLNTSEPSSVVLTHERAGYPSSTVATQQVSVVPSVVYELTVKDTTTDIQVYVGGQAEPAIDYKAAPQTQAGGVGLVISKGAALLSQFAAASQ</sequence>
<evidence type="ECO:0000313" key="3">
    <source>
        <dbReference type="Proteomes" id="UP000041254"/>
    </source>
</evidence>
<accession>A0A0G4E8E1</accession>
<name>A0A0G4E8E1_VITBC</name>
<feature type="compositionally biased region" description="Low complexity" evidence="1">
    <location>
        <begin position="155"/>
        <end position="164"/>
    </location>
</feature>
<feature type="compositionally biased region" description="Polar residues" evidence="1">
    <location>
        <begin position="183"/>
        <end position="198"/>
    </location>
</feature>
<dbReference type="EMBL" id="CDMY01000040">
    <property type="protein sequence ID" value="CEL91987.1"/>
    <property type="molecule type" value="Genomic_DNA"/>
</dbReference>